<dbReference type="EMBL" id="HBUE01301721">
    <property type="protein sequence ID" value="CAG6579283.1"/>
    <property type="molecule type" value="Transcribed_RNA"/>
</dbReference>
<evidence type="ECO:0000256" key="7">
    <source>
        <dbReference type="ARBA" id="ARBA00022958"/>
    </source>
</evidence>
<dbReference type="SUPFAM" id="SSF55785">
    <property type="entry name" value="PYP-like sensor domain (PAS domain)"/>
    <property type="match status" value="1"/>
</dbReference>
<feature type="transmembrane region" description="Helical" evidence="15">
    <location>
        <begin position="355"/>
        <end position="381"/>
    </location>
</feature>
<dbReference type="EMBL" id="HBUE01195725">
    <property type="protein sequence ID" value="CAG6527561.1"/>
    <property type="molecule type" value="Transcribed_RNA"/>
</dbReference>
<dbReference type="SMART" id="SM00100">
    <property type="entry name" value="cNMP"/>
    <property type="match status" value="1"/>
</dbReference>
<dbReference type="PROSITE" id="PS50042">
    <property type="entry name" value="CNMP_BINDING_3"/>
    <property type="match status" value="1"/>
</dbReference>
<feature type="region of interest" description="Disordered" evidence="14">
    <location>
        <begin position="762"/>
        <end position="800"/>
    </location>
</feature>
<dbReference type="PRINTS" id="PR01465">
    <property type="entry name" value="ELKCHANNEL"/>
</dbReference>
<evidence type="ECO:0000256" key="4">
    <source>
        <dbReference type="ARBA" id="ARBA00022692"/>
    </source>
</evidence>
<keyword evidence="10 15" id="KW-0472">Membrane</keyword>
<evidence type="ECO:0000256" key="15">
    <source>
        <dbReference type="SAM" id="Phobius"/>
    </source>
</evidence>
<comment type="catalytic activity">
    <reaction evidence="13">
        <text>K(+)(in) = K(+)(out)</text>
        <dbReference type="Rhea" id="RHEA:29463"/>
        <dbReference type="ChEBI" id="CHEBI:29103"/>
    </reaction>
</comment>
<feature type="transmembrane region" description="Helical" evidence="15">
    <location>
        <begin position="446"/>
        <end position="470"/>
    </location>
</feature>
<dbReference type="Gene3D" id="1.10.287.70">
    <property type="match status" value="1"/>
</dbReference>
<dbReference type="PRINTS" id="PR01463">
    <property type="entry name" value="EAGCHANLFMLY"/>
</dbReference>
<evidence type="ECO:0000256" key="9">
    <source>
        <dbReference type="ARBA" id="ARBA00023065"/>
    </source>
</evidence>
<dbReference type="PROSITE" id="PS50112">
    <property type="entry name" value="PAS"/>
    <property type="match status" value="1"/>
</dbReference>
<keyword evidence="2" id="KW-0813">Transport</keyword>
<name>A0A8D8EW68_CULPI</name>
<dbReference type="EMBL" id="HBUE01195733">
    <property type="protein sequence ID" value="CAG6527576.1"/>
    <property type="molecule type" value="Transcribed_RNA"/>
</dbReference>
<keyword evidence="12" id="KW-0407">Ion channel</keyword>
<dbReference type="Gene3D" id="3.30.450.20">
    <property type="entry name" value="PAS domain"/>
    <property type="match status" value="1"/>
</dbReference>
<evidence type="ECO:0000256" key="6">
    <source>
        <dbReference type="ARBA" id="ARBA00022882"/>
    </source>
</evidence>
<evidence type="ECO:0000256" key="3">
    <source>
        <dbReference type="ARBA" id="ARBA00022538"/>
    </source>
</evidence>
<dbReference type="Gene3D" id="1.10.1200.260">
    <property type="match status" value="1"/>
</dbReference>
<dbReference type="SUPFAM" id="SSF51206">
    <property type="entry name" value="cAMP-binding domain-like"/>
    <property type="match status" value="1"/>
</dbReference>
<dbReference type="InterPro" id="IPR014710">
    <property type="entry name" value="RmlC-like_jellyroll"/>
</dbReference>
<dbReference type="InterPro" id="IPR003950">
    <property type="entry name" value="K_chnl_volt-dep_ELK"/>
</dbReference>
<comment type="subcellular location">
    <subcellularLocation>
        <location evidence="1">Membrane</location>
        <topology evidence="1">Multi-pass membrane protein</topology>
    </subcellularLocation>
</comment>
<dbReference type="FunFam" id="2.60.120.10:FF:000097">
    <property type="entry name" value="Eag-like K[+] channel, isoform B"/>
    <property type="match status" value="1"/>
</dbReference>
<dbReference type="SUPFAM" id="SSF81324">
    <property type="entry name" value="Voltage-gated potassium channels"/>
    <property type="match status" value="1"/>
</dbReference>
<feature type="transmembrane region" description="Helical" evidence="15">
    <location>
        <begin position="233"/>
        <end position="252"/>
    </location>
</feature>
<reference evidence="19" key="1">
    <citation type="submission" date="2021-05" db="EMBL/GenBank/DDBJ databases">
        <authorList>
            <person name="Alioto T."/>
            <person name="Alioto T."/>
            <person name="Gomez Garrido J."/>
        </authorList>
    </citation>
    <scope>NUCLEOTIDE SEQUENCE</scope>
</reference>
<dbReference type="InterPro" id="IPR001610">
    <property type="entry name" value="PAC"/>
</dbReference>
<dbReference type="AlphaFoldDB" id="A0A8D8EW68"/>
<feature type="compositionally biased region" description="Polar residues" evidence="14">
    <location>
        <begin position="766"/>
        <end position="776"/>
    </location>
</feature>
<dbReference type="GO" id="GO:0005249">
    <property type="term" value="F:voltage-gated potassium channel activity"/>
    <property type="evidence" value="ECO:0007669"/>
    <property type="project" value="InterPro"/>
</dbReference>
<dbReference type="PROSITE" id="PS50113">
    <property type="entry name" value="PAC"/>
    <property type="match status" value="1"/>
</dbReference>
<evidence type="ECO:0000256" key="5">
    <source>
        <dbReference type="ARBA" id="ARBA00022826"/>
    </source>
</evidence>
<dbReference type="InterPro" id="IPR035965">
    <property type="entry name" value="PAS-like_dom_sf"/>
</dbReference>
<dbReference type="EMBL" id="HBUE01301729">
    <property type="protein sequence ID" value="CAG6579298.1"/>
    <property type="molecule type" value="Transcribed_RNA"/>
</dbReference>
<accession>A0A8D8EW68</accession>
<dbReference type="CDD" id="cd00038">
    <property type="entry name" value="CAP_ED"/>
    <property type="match status" value="1"/>
</dbReference>
<dbReference type="FunFam" id="1.10.1200.260:FF:000002">
    <property type="entry name" value="Potassium voltage-gated channel subfamily H member 8"/>
    <property type="match status" value="1"/>
</dbReference>
<feature type="compositionally biased region" description="Low complexity" evidence="14">
    <location>
        <begin position="719"/>
        <end position="732"/>
    </location>
</feature>
<dbReference type="CDD" id="cd00130">
    <property type="entry name" value="PAS"/>
    <property type="match status" value="1"/>
</dbReference>
<evidence type="ECO:0000256" key="12">
    <source>
        <dbReference type="ARBA" id="ARBA00023303"/>
    </source>
</evidence>
<dbReference type="InterPro" id="IPR005821">
    <property type="entry name" value="Ion_trans_dom"/>
</dbReference>
<dbReference type="SMART" id="SM00086">
    <property type="entry name" value="PAC"/>
    <property type="match status" value="1"/>
</dbReference>
<dbReference type="InterPro" id="IPR018490">
    <property type="entry name" value="cNMP-bd_dom_sf"/>
</dbReference>
<feature type="domain" description="PAC" evidence="18">
    <location>
        <begin position="92"/>
        <end position="144"/>
    </location>
</feature>
<dbReference type="InterPro" id="IPR000014">
    <property type="entry name" value="PAS"/>
</dbReference>
<keyword evidence="3" id="KW-0633">Potassium transport</keyword>
<dbReference type="Pfam" id="PF13426">
    <property type="entry name" value="PAS_9"/>
    <property type="match status" value="1"/>
</dbReference>
<keyword evidence="6" id="KW-0851">Voltage-gated channel</keyword>
<evidence type="ECO:0000259" key="16">
    <source>
        <dbReference type="PROSITE" id="PS50042"/>
    </source>
</evidence>
<keyword evidence="7" id="KW-0630">Potassium</keyword>
<feature type="region of interest" description="Disordered" evidence="14">
    <location>
        <begin position="690"/>
        <end position="748"/>
    </location>
</feature>
<feature type="compositionally biased region" description="Basic and acidic residues" evidence="14">
    <location>
        <begin position="789"/>
        <end position="800"/>
    </location>
</feature>
<keyword evidence="4 15" id="KW-0812">Transmembrane</keyword>
<evidence type="ECO:0000256" key="14">
    <source>
        <dbReference type="SAM" id="MobiDB-lite"/>
    </source>
</evidence>
<dbReference type="InterPro" id="IPR050818">
    <property type="entry name" value="KCNH_animal-type"/>
</dbReference>
<keyword evidence="11" id="KW-0325">Glycoprotein</keyword>
<evidence type="ECO:0000256" key="11">
    <source>
        <dbReference type="ARBA" id="ARBA00023180"/>
    </source>
</evidence>
<dbReference type="PANTHER" id="PTHR10217:SF637">
    <property type="entry name" value="EAG-LIKE K[+] CHANNEL, ISOFORM A"/>
    <property type="match status" value="1"/>
</dbReference>
<dbReference type="GO" id="GO:0005886">
    <property type="term" value="C:plasma membrane"/>
    <property type="evidence" value="ECO:0007669"/>
    <property type="project" value="TreeGrafter"/>
</dbReference>
<dbReference type="NCBIfam" id="TIGR00229">
    <property type="entry name" value="sensory_box"/>
    <property type="match status" value="1"/>
</dbReference>
<evidence type="ECO:0000256" key="8">
    <source>
        <dbReference type="ARBA" id="ARBA00022989"/>
    </source>
</evidence>
<feature type="compositionally biased region" description="Low complexity" evidence="14">
    <location>
        <begin position="777"/>
        <end position="788"/>
    </location>
</feature>
<evidence type="ECO:0000256" key="10">
    <source>
        <dbReference type="ARBA" id="ARBA00023136"/>
    </source>
</evidence>
<evidence type="ECO:0000256" key="1">
    <source>
        <dbReference type="ARBA" id="ARBA00004141"/>
    </source>
</evidence>
<dbReference type="EMBL" id="HBUE01010159">
    <property type="protein sequence ID" value="CAG6447929.1"/>
    <property type="molecule type" value="Transcribed_RNA"/>
</dbReference>
<evidence type="ECO:0000256" key="13">
    <source>
        <dbReference type="ARBA" id="ARBA00034430"/>
    </source>
</evidence>
<feature type="domain" description="PAS" evidence="17">
    <location>
        <begin position="37"/>
        <end position="89"/>
    </location>
</feature>
<evidence type="ECO:0000259" key="17">
    <source>
        <dbReference type="PROSITE" id="PS50112"/>
    </source>
</evidence>
<keyword evidence="5" id="KW-0631">Potassium channel</keyword>
<dbReference type="InterPro" id="IPR000595">
    <property type="entry name" value="cNMP-bd_dom"/>
</dbReference>
<dbReference type="Gene3D" id="2.60.120.10">
    <property type="entry name" value="Jelly Rolls"/>
    <property type="match status" value="1"/>
</dbReference>
<dbReference type="GO" id="GO:0042391">
    <property type="term" value="P:regulation of membrane potential"/>
    <property type="evidence" value="ECO:0007669"/>
    <property type="project" value="TreeGrafter"/>
</dbReference>
<dbReference type="PANTHER" id="PTHR10217">
    <property type="entry name" value="VOLTAGE AND LIGAND GATED POTASSIUM CHANNEL"/>
    <property type="match status" value="1"/>
</dbReference>
<evidence type="ECO:0000313" key="19">
    <source>
        <dbReference type="EMBL" id="CAG6447929.1"/>
    </source>
</evidence>
<dbReference type="GO" id="GO:0034702">
    <property type="term" value="C:monoatomic ion channel complex"/>
    <property type="evidence" value="ECO:0007669"/>
    <property type="project" value="UniProtKB-KW"/>
</dbReference>
<dbReference type="InterPro" id="IPR003938">
    <property type="entry name" value="K_chnl_volt-dep_EAG/ELK/ERG"/>
</dbReference>
<organism evidence="19">
    <name type="scientific">Culex pipiens</name>
    <name type="common">House mosquito</name>
    <dbReference type="NCBI Taxonomy" id="7175"/>
    <lineage>
        <taxon>Eukaryota</taxon>
        <taxon>Metazoa</taxon>
        <taxon>Ecdysozoa</taxon>
        <taxon>Arthropoda</taxon>
        <taxon>Hexapoda</taxon>
        <taxon>Insecta</taxon>
        <taxon>Pterygota</taxon>
        <taxon>Neoptera</taxon>
        <taxon>Endopterygota</taxon>
        <taxon>Diptera</taxon>
        <taxon>Nematocera</taxon>
        <taxon>Culicoidea</taxon>
        <taxon>Culicidae</taxon>
        <taxon>Culicinae</taxon>
        <taxon>Culicini</taxon>
        <taxon>Culex</taxon>
        <taxon>Culex</taxon>
    </lineage>
</organism>
<feature type="domain" description="Cyclic nucleotide-binding" evidence="16">
    <location>
        <begin position="548"/>
        <end position="612"/>
    </location>
</feature>
<dbReference type="InterPro" id="IPR000700">
    <property type="entry name" value="PAS-assoc_C"/>
</dbReference>
<dbReference type="EMBL" id="HBUE01301730">
    <property type="protein sequence ID" value="CAG6579299.1"/>
    <property type="molecule type" value="Transcribed_RNA"/>
</dbReference>
<dbReference type="FunFam" id="3.30.450.20:FF:000001">
    <property type="entry name" value="Potassium voltage-gated channel subfamily H member 7"/>
    <property type="match status" value="1"/>
</dbReference>
<keyword evidence="8 15" id="KW-1133">Transmembrane helix</keyword>
<dbReference type="FunFam" id="1.10.287.70:FF:000145">
    <property type="entry name" value="Eag-like K[+] channel, isoform B"/>
    <property type="match status" value="1"/>
</dbReference>
<proteinExistence type="predicted"/>
<protein>
    <submittedName>
        <fullName evidence="19">Potassium voltage-gated channel subfamily H member 8</fullName>
    </submittedName>
</protein>
<dbReference type="Pfam" id="PF00520">
    <property type="entry name" value="Ion_trans"/>
    <property type="match status" value="1"/>
</dbReference>
<sequence>MPARKGLLAPQNTFLDTIATRFDGTHSNFVLGNAQVSGYPIVYCSDGFVELSGFSRAQIMQKGCACRFLYGPETREDHKSQIESSLDGKNELKLEVIFYKKNGTPFWCLLDIVPIKNEKREVVLFLASHKDVTTAKMSEMSISDECDSDDGAEDDNLEIGVPAGCNMGRRRSRAVLYQLSGHYKPEKMKTKIKLNSNILHSSEAPLPEYKTQALKKSRFILSHYGMFKGCWDWMILVATFYVAVAVPYNAAFVKTDRLTMASDVIVEALFIVDILVNFRTTYVSRKGEVVSNSKSIAVNYLRGWFVVDLFAALPFDHLYASNVISGEESHIHLVKLTRLLRLARLLQKMDRYSQYTAMILTLLMLCFSLVAHWLACIWFVIAEKEKLVNEMDWDIGWIHTLAERLKIPVSNVTHGEAYITALYFTFTSLTSVGFGNVSPTTITEKIFSIVMMLIGALMHAVVFGNVTAIIQRMYSRRSLYQSKWRDLKDFIALHQMPKELKQRMQDYFQTMWSLNHGIDIYEILKEFPEELRGDISMHLHREILQLPIFESASQGCLKLLSLHIKANFCAPGEYLIHKGDALSYIYYICNGSMEVMQNNMVVAILGKGDLVGCDISVHLLHGSQGNSGNQGSQDAIVKSSGDVKALTYCDLKSIHMGGLIDVLRLYPEYQQEFANDIQHDLTYNLREGYEAEEETENNGPCLALPSISEDDENQSDAESSSTSPLNTSISKSPGHNTGASPRHAKLIHSRNKSLVALRERVERQRSVQAAPSSQTTENNNSLEGLNLECRSKEKTHPTKVSVERLDTQVTTLHNDVAALSMEVRNAIQALQEMTYSTMNSQFDLGHFPPARSIPNLQNGATGFMRDTDGTMARSSSHPPEMWCREMNAFGEALASPNDTEPLSDHMFRRKSIMSQKYSEELSCSTQTENVVDYETLEKIVLAHPALVLKILGIEALFSNESAMAIHHLNTIPETASLGETITSKEEQETKHHTTKSNTNEMHLIDDYKEDYSPIAYNPFYTNNDSSILKNNISLLTPSSLEEKRCVAKKDTTSCSILIDESMAMLKQSDRQDRIPIKYRFSAGDADKLEKGLESMPSSRSLSGS</sequence>
<dbReference type="EMBL" id="HBUE01195734">
    <property type="protein sequence ID" value="CAG6527577.1"/>
    <property type="molecule type" value="Transcribed_RNA"/>
</dbReference>
<evidence type="ECO:0000259" key="18">
    <source>
        <dbReference type="PROSITE" id="PS50113"/>
    </source>
</evidence>
<evidence type="ECO:0000256" key="2">
    <source>
        <dbReference type="ARBA" id="ARBA00022448"/>
    </source>
</evidence>
<keyword evidence="9" id="KW-0406">Ion transport</keyword>